<dbReference type="FunFam" id="3.40.640.10:FF:000073">
    <property type="entry name" value="Probable 4-aminobutyrate aminotransferase"/>
    <property type="match status" value="1"/>
</dbReference>
<evidence type="ECO:0000313" key="12">
    <source>
        <dbReference type="Proteomes" id="UP000078561"/>
    </source>
</evidence>
<dbReference type="InterPro" id="IPR015424">
    <property type="entry name" value="PyrdxlP-dep_Trfase"/>
</dbReference>
<keyword evidence="6 10" id="KW-0663">Pyridoxal phosphate</keyword>
<dbReference type="FunCoup" id="A0A168KN76">
    <property type="interactions" value="347"/>
</dbReference>
<dbReference type="CDD" id="cd00610">
    <property type="entry name" value="OAT_like"/>
    <property type="match status" value="1"/>
</dbReference>
<evidence type="ECO:0000256" key="1">
    <source>
        <dbReference type="ARBA" id="ARBA00001933"/>
    </source>
</evidence>
<dbReference type="InterPro" id="IPR015421">
    <property type="entry name" value="PyrdxlP-dep_Trfase_major"/>
</dbReference>
<dbReference type="PANTHER" id="PTHR43206">
    <property type="entry name" value="AMINOTRANSFERASE"/>
    <property type="match status" value="1"/>
</dbReference>
<evidence type="ECO:0000313" key="11">
    <source>
        <dbReference type="EMBL" id="SAL95027.1"/>
    </source>
</evidence>
<evidence type="ECO:0000256" key="2">
    <source>
        <dbReference type="ARBA" id="ARBA00008954"/>
    </source>
</evidence>
<comment type="catalytic activity">
    <reaction evidence="9">
        <text>4-aminobutanoate + 2-oxoglutarate = succinate semialdehyde + L-glutamate</text>
        <dbReference type="Rhea" id="RHEA:23352"/>
        <dbReference type="ChEBI" id="CHEBI:16810"/>
        <dbReference type="ChEBI" id="CHEBI:29985"/>
        <dbReference type="ChEBI" id="CHEBI:57706"/>
        <dbReference type="ChEBI" id="CHEBI:59888"/>
        <dbReference type="EC" id="2.6.1.19"/>
    </reaction>
</comment>
<proteinExistence type="inferred from homology"/>
<dbReference type="SUPFAM" id="SSF53383">
    <property type="entry name" value="PLP-dependent transferases"/>
    <property type="match status" value="1"/>
</dbReference>
<dbReference type="InterPro" id="IPR015422">
    <property type="entry name" value="PyrdxlP-dep_Trfase_small"/>
</dbReference>
<protein>
    <recommendedName>
        <fullName evidence="3">4-aminobutyrate--2-oxoglutarate transaminase</fullName>
        <ecNumber evidence="3">2.6.1.19</ecNumber>
    </recommendedName>
    <alternativeName>
        <fullName evidence="8">GABA aminotransferase</fullName>
    </alternativeName>
    <alternativeName>
        <fullName evidence="7">Gamma-amino-N-butyrate transaminase</fullName>
    </alternativeName>
</protein>
<comment type="cofactor">
    <cofactor evidence="1">
        <name>pyridoxal 5'-phosphate</name>
        <dbReference type="ChEBI" id="CHEBI:597326"/>
    </cofactor>
</comment>
<dbReference type="GO" id="GO:0034386">
    <property type="term" value="F:4-aminobutyrate:2-oxoglutarate transaminase activity"/>
    <property type="evidence" value="ECO:0007669"/>
    <property type="project" value="UniProtKB-EC"/>
</dbReference>
<gene>
    <name evidence="11" type="primary">ABSGL_00326.1 scaffold 486</name>
</gene>
<keyword evidence="4" id="KW-0032">Aminotransferase</keyword>
<evidence type="ECO:0000256" key="6">
    <source>
        <dbReference type="ARBA" id="ARBA00022898"/>
    </source>
</evidence>
<dbReference type="InParanoid" id="A0A168KN76"/>
<dbReference type="Gene3D" id="3.40.640.10">
    <property type="entry name" value="Type I PLP-dependent aspartate aminotransferase-like (Major domain)"/>
    <property type="match status" value="1"/>
</dbReference>
<dbReference type="EMBL" id="LT550131">
    <property type="protein sequence ID" value="SAL95027.1"/>
    <property type="molecule type" value="Genomic_DNA"/>
</dbReference>
<dbReference type="Proteomes" id="UP000078561">
    <property type="component" value="Unassembled WGS sequence"/>
</dbReference>
<dbReference type="Gene3D" id="3.90.1150.10">
    <property type="entry name" value="Aspartate Aminotransferase, domain 1"/>
    <property type="match status" value="1"/>
</dbReference>
<reference evidence="11" key="1">
    <citation type="submission" date="2016-04" db="EMBL/GenBank/DDBJ databases">
        <authorList>
            <person name="Evans L.H."/>
            <person name="Alamgir A."/>
            <person name="Owens N."/>
            <person name="Weber N.D."/>
            <person name="Virtaneva K."/>
            <person name="Barbian K."/>
            <person name="Babar A."/>
            <person name="Rosenke K."/>
        </authorList>
    </citation>
    <scope>NUCLEOTIDE SEQUENCE [LARGE SCALE GENOMIC DNA]</scope>
    <source>
        <strain evidence="11">CBS 101.48</strain>
    </source>
</reference>
<dbReference type="STRING" id="4829.A0A168KN76"/>
<sequence>MLRVAAQRTRQVVWTHHRGLATANSSRPFFPDEPTHPAMKTAVPGPQSKAILNRLNQYQDTRSVFFVADFEKSKGNYIVDADGNTMLDVFAQIASIPVGYNNPAFLALSKESAFQTALANRAALGVNPNKDWVDNVENAFMRVAPKGLDQVFTVMCGSCANENAFKTAFMYKAAKQRGEKEFTLDELSSCMNNQAPGSPDLSILSFSQAFHGRLFGSLTATASKAIHKVDIPAFNWPKAPFPLLKYPLADHQDHNQKVEQASLKEVERLIVEKARQQPVAAVVVEPIQSEGGDNHVDEVQTGVGGTGTFWAHEAWNLPESPDIVTFSKKFQAAGFFLNGRLRPTQPYRLYNTWMGDPVRAMQAATIINEIESKDLLNNVKQVGAYLQSQLPTLLNKNASVRGQGSFIAFDLETGAHRDKLLTDMRQRGVNVGGCGDRTVRLRPMLTFQKHHADIFLNTMEDALKLQK</sequence>
<name>A0A168KN76_ABSGL</name>
<dbReference type="GO" id="GO:0009450">
    <property type="term" value="P:gamma-aminobutyric acid catabolic process"/>
    <property type="evidence" value="ECO:0007669"/>
    <property type="project" value="TreeGrafter"/>
</dbReference>
<dbReference type="Pfam" id="PF00202">
    <property type="entry name" value="Aminotran_3"/>
    <property type="match status" value="2"/>
</dbReference>
<dbReference type="AlphaFoldDB" id="A0A168KN76"/>
<dbReference type="GO" id="GO:0030170">
    <property type="term" value="F:pyridoxal phosphate binding"/>
    <property type="evidence" value="ECO:0007669"/>
    <property type="project" value="InterPro"/>
</dbReference>
<evidence type="ECO:0000256" key="7">
    <source>
        <dbReference type="ARBA" id="ARBA00030204"/>
    </source>
</evidence>
<evidence type="ECO:0000256" key="3">
    <source>
        <dbReference type="ARBA" id="ARBA00012912"/>
    </source>
</evidence>
<dbReference type="OMA" id="GLMCAFD"/>
<comment type="similarity">
    <text evidence="2 10">Belongs to the class-III pyridoxal-phosphate-dependent aminotransferase family.</text>
</comment>
<dbReference type="OrthoDB" id="10260828at2759"/>
<keyword evidence="12" id="KW-1185">Reference proteome</keyword>
<evidence type="ECO:0000256" key="9">
    <source>
        <dbReference type="ARBA" id="ARBA00048021"/>
    </source>
</evidence>
<evidence type="ECO:0000256" key="10">
    <source>
        <dbReference type="RuleBase" id="RU003560"/>
    </source>
</evidence>
<dbReference type="PANTHER" id="PTHR43206:SF1">
    <property type="entry name" value="4-AMINOBUTYRATE AMINOTRANSFERASE, MITOCHONDRIAL"/>
    <property type="match status" value="1"/>
</dbReference>
<keyword evidence="5" id="KW-0808">Transferase</keyword>
<evidence type="ECO:0000256" key="5">
    <source>
        <dbReference type="ARBA" id="ARBA00022679"/>
    </source>
</evidence>
<dbReference type="InterPro" id="IPR005814">
    <property type="entry name" value="Aminotrans_3"/>
</dbReference>
<dbReference type="PIRSF" id="PIRSF000521">
    <property type="entry name" value="Transaminase_4ab_Lys_Orn"/>
    <property type="match status" value="1"/>
</dbReference>
<evidence type="ECO:0000256" key="4">
    <source>
        <dbReference type="ARBA" id="ARBA00022576"/>
    </source>
</evidence>
<accession>A0A168KN76</accession>
<evidence type="ECO:0000256" key="8">
    <source>
        <dbReference type="ARBA" id="ARBA00031787"/>
    </source>
</evidence>
<dbReference type="EC" id="2.6.1.19" evidence="3"/>
<organism evidence="11">
    <name type="scientific">Absidia glauca</name>
    <name type="common">Pin mould</name>
    <dbReference type="NCBI Taxonomy" id="4829"/>
    <lineage>
        <taxon>Eukaryota</taxon>
        <taxon>Fungi</taxon>
        <taxon>Fungi incertae sedis</taxon>
        <taxon>Mucoromycota</taxon>
        <taxon>Mucoromycotina</taxon>
        <taxon>Mucoromycetes</taxon>
        <taxon>Mucorales</taxon>
        <taxon>Cunninghamellaceae</taxon>
        <taxon>Absidia</taxon>
    </lineage>
</organism>
<dbReference type="GO" id="GO:0005739">
    <property type="term" value="C:mitochondrion"/>
    <property type="evidence" value="ECO:0007669"/>
    <property type="project" value="TreeGrafter"/>
</dbReference>